<proteinExistence type="predicted"/>
<dbReference type="EMBL" id="KP282674">
    <property type="protein sequence ID" value="ALG96822.1"/>
    <property type="molecule type" value="Genomic_DNA"/>
</dbReference>
<dbReference type="KEGG" id="vg:26625100"/>
<name>A0A0N9P4J1_9VIRU</name>
<dbReference type="GeneID" id="26625100"/>
<keyword evidence="2" id="KW-1185">Reference proteome</keyword>
<organism evidence="1 2">
    <name type="scientific">Acidianus bottle-shaped virus 3 strain ABV3</name>
    <dbReference type="NCBI Taxonomy" id="1732174"/>
    <lineage>
        <taxon>Viruses</taxon>
        <taxon>Viruses incertae sedis</taxon>
        <taxon>Ampullaviridae</taxon>
        <taxon>Bottigliavirus</taxon>
        <taxon>Bottigliavirus krisuvikense</taxon>
        <taxon>Bottigliavirus ABV3</taxon>
    </lineage>
</organism>
<protein>
    <submittedName>
        <fullName evidence="1">Uncharacterized protein</fullName>
    </submittedName>
</protein>
<dbReference type="OrthoDB" id="27155at10239"/>
<reference evidence="1 2" key="1">
    <citation type="journal article" date="2015" name="Environ. Microbiol.">
        <title>Novel viral genomes identified from six metagenomes reveal wide distribution of archaeal viruses and high viral diversity in terrestrial hot springs.</title>
        <authorList>
            <person name="Gudbergsdottir S.R."/>
            <person name="Menzel P."/>
            <person name="Krogh A."/>
            <person name="Young M."/>
            <person name="Peng X."/>
        </authorList>
    </citation>
    <scope>NUCLEOTIDE SEQUENCE [LARGE SCALE GENOMIC DNA]</scope>
    <source>
        <strain evidence="1 2">ABV3</strain>
    </source>
</reference>
<accession>A0A0N9P4J1</accession>
<evidence type="ECO:0000313" key="2">
    <source>
        <dbReference type="Proteomes" id="UP000202152"/>
    </source>
</evidence>
<evidence type="ECO:0000313" key="1">
    <source>
        <dbReference type="EMBL" id="ALG96822.1"/>
    </source>
</evidence>
<dbReference type="RefSeq" id="YP_009197899.1">
    <property type="nucleotide sequence ID" value="NC_028787.1"/>
</dbReference>
<dbReference type="Proteomes" id="UP000202152">
    <property type="component" value="Segment"/>
</dbReference>
<sequence length="94" mass="10969">MNQDTVICKDGFMVDTNTGEVLDRCYELGETEQDKGLKHYSVTPPVPYVPQHVIDKMATKNKWLKGKDHYIKLEFRFAKKLKYLERLCSQSKIS</sequence>